<evidence type="ECO:0000313" key="2">
    <source>
        <dbReference type="Proteomes" id="UP000249417"/>
    </source>
</evidence>
<accession>A0A2W5MVC2</accession>
<reference evidence="1 2" key="1">
    <citation type="submission" date="2017-08" db="EMBL/GenBank/DDBJ databases">
        <title>Infants hospitalized years apart are colonized by the same room-sourced microbial strains.</title>
        <authorList>
            <person name="Brooks B."/>
            <person name="Olm M.R."/>
            <person name="Firek B.A."/>
            <person name="Baker R."/>
            <person name="Thomas B.C."/>
            <person name="Morowitz M.J."/>
            <person name="Banfield J.F."/>
        </authorList>
    </citation>
    <scope>NUCLEOTIDE SEQUENCE [LARGE SCALE GENOMIC DNA]</scope>
    <source>
        <strain evidence="1">S2_005_002_R2_29</strain>
    </source>
</reference>
<organism evidence="1 2">
    <name type="scientific">Micavibrio aeruginosavorus</name>
    <dbReference type="NCBI Taxonomy" id="349221"/>
    <lineage>
        <taxon>Bacteria</taxon>
        <taxon>Pseudomonadati</taxon>
        <taxon>Bdellovibrionota</taxon>
        <taxon>Bdellovibrionia</taxon>
        <taxon>Bdellovibrionales</taxon>
        <taxon>Pseudobdellovibrionaceae</taxon>
        <taxon>Micavibrio</taxon>
    </lineage>
</organism>
<sequence length="182" mass="21383">MTYQFNKALAEISEDGLSVTMVLNIDRIIYEFARHSPRHNGSRFYTVTEEIEYISRKLLVPRIRQKWRVPRRIQTLYEVAAFAPLHDPDPKQDIVMGFSDCGTRVCMVIDIDRIIYEYAQCPKRIHPDLQYMTDMEVEMIVNGLSSQIKRTWNVPAEIQKLYEQEEKSGRSTVDEYDDGIPF</sequence>
<gene>
    <name evidence="1" type="ORF">DI551_08405</name>
</gene>
<name>A0A2W5MVC2_9BACT</name>
<evidence type="ECO:0000313" key="1">
    <source>
        <dbReference type="EMBL" id="PZQ45126.1"/>
    </source>
</evidence>
<dbReference type="Proteomes" id="UP000249417">
    <property type="component" value="Unassembled WGS sequence"/>
</dbReference>
<proteinExistence type="predicted"/>
<protein>
    <submittedName>
        <fullName evidence="1">Uncharacterized protein</fullName>
    </submittedName>
</protein>
<dbReference type="EMBL" id="QFQB01000062">
    <property type="protein sequence ID" value="PZQ45126.1"/>
    <property type="molecule type" value="Genomic_DNA"/>
</dbReference>
<comment type="caution">
    <text evidence="1">The sequence shown here is derived from an EMBL/GenBank/DDBJ whole genome shotgun (WGS) entry which is preliminary data.</text>
</comment>
<dbReference type="AlphaFoldDB" id="A0A2W5MVC2"/>